<accession>A0A5C6B6K1</accession>
<keyword evidence="9 14" id="KW-0479">Metal-binding</keyword>
<evidence type="ECO:0000256" key="9">
    <source>
        <dbReference type="ARBA" id="ARBA00022723"/>
    </source>
</evidence>
<gene>
    <name evidence="14 17" type="primary">bioB</name>
    <name evidence="17" type="ORF">CA54_58030</name>
</gene>
<keyword evidence="18" id="KW-1185">Reference proteome</keyword>
<evidence type="ECO:0000256" key="14">
    <source>
        <dbReference type="HAMAP-Rule" id="MF_01694"/>
    </source>
</evidence>
<organism evidence="17 18">
    <name type="scientific">Symmachiella macrocystis</name>
    <dbReference type="NCBI Taxonomy" id="2527985"/>
    <lineage>
        <taxon>Bacteria</taxon>
        <taxon>Pseudomonadati</taxon>
        <taxon>Planctomycetota</taxon>
        <taxon>Planctomycetia</taxon>
        <taxon>Planctomycetales</taxon>
        <taxon>Planctomycetaceae</taxon>
        <taxon>Symmachiella</taxon>
    </lineage>
</organism>
<evidence type="ECO:0000256" key="10">
    <source>
        <dbReference type="ARBA" id="ARBA00022756"/>
    </source>
</evidence>
<dbReference type="InterPro" id="IPR002684">
    <property type="entry name" value="Biotin_synth/BioAB"/>
</dbReference>
<dbReference type="InterPro" id="IPR007197">
    <property type="entry name" value="rSAM"/>
</dbReference>
<evidence type="ECO:0000256" key="5">
    <source>
        <dbReference type="ARBA" id="ARBA00022485"/>
    </source>
</evidence>
<dbReference type="PROSITE" id="PS51918">
    <property type="entry name" value="RADICAL_SAM"/>
    <property type="match status" value="1"/>
</dbReference>
<keyword evidence="8 14" id="KW-0001">2Fe-2S</keyword>
<evidence type="ECO:0000256" key="8">
    <source>
        <dbReference type="ARBA" id="ARBA00022714"/>
    </source>
</evidence>
<dbReference type="PANTHER" id="PTHR22976">
    <property type="entry name" value="BIOTIN SYNTHASE"/>
    <property type="match status" value="1"/>
</dbReference>
<dbReference type="PANTHER" id="PTHR22976:SF2">
    <property type="entry name" value="BIOTIN SYNTHASE, MITOCHONDRIAL"/>
    <property type="match status" value="1"/>
</dbReference>
<dbReference type="GO" id="GO:0005506">
    <property type="term" value="F:iron ion binding"/>
    <property type="evidence" value="ECO:0007669"/>
    <property type="project" value="UniProtKB-UniRule"/>
</dbReference>
<evidence type="ECO:0000256" key="6">
    <source>
        <dbReference type="ARBA" id="ARBA00022679"/>
    </source>
</evidence>
<feature type="binding site" evidence="14 15">
    <location>
        <position position="79"/>
    </location>
    <ligand>
        <name>[4Fe-4S] cluster</name>
        <dbReference type="ChEBI" id="CHEBI:49883"/>
        <note>4Fe-4S-S-AdoMet</note>
    </ligand>
</feature>
<evidence type="ECO:0000256" key="3">
    <source>
        <dbReference type="ARBA" id="ARBA00011738"/>
    </source>
</evidence>
<evidence type="ECO:0000256" key="12">
    <source>
        <dbReference type="ARBA" id="ARBA00023014"/>
    </source>
</evidence>
<dbReference type="InterPro" id="IPR006638">
    <property type="entry name" value="Elp3/MiaA/NifB-like_rSAM"/>
</dbReference>
<evidence type="ECO:0000313" key="17">
    <source>
        <dbReference type="EMBL" id="TWU07397.1"/>
    </source>
</evidence>
<dbReference type="GO" id="GO:0009102">
    <property type="term" value="P:biotin biosynthetic process"/>
    <property type="evidence" value="ECO:0007669"/>
    <property type="project" value="UniProtKB-UniRule"/>
</dbReference>
<dbReference type="SFLD" id="SFLDG01060">
    <property type="entry name" value="BATS_domain_containing"/>
    <property type="match status" value="1"/>
</dbReference>
<feature type="binding site" evidence="14 15">
    <location>
        <position position="281"/>
    </location>
    <ligand>
        <name>[2Fe-2S] cluster</name>
        <dbReference type="ChEBI" id="CHEBI:190135"/>
    </ligand>
</feature>
<evidence type="ECO:0000256" key="2">
    <source>
        <dbReference type="ARBA" id="ARBA00010765"/>
    </source>
</evidence>
<dbReference type="InterPro" id="IPR010722">
    <property type="entry name" value="BATS_dom"/>
</dbReference>
<evidence type="ECO:0000313" key="18">
    <source>
        <dbReference type="Proteomes" id="UP000320735"/>
    </source>
</evidence>
<dbReference type="Pfam" id="PF04055">
    <property type="entry name" value="Radical_SAM"/>
    <property type="match status" value="1"/>
</dbReference>
<feature type="binding site" evidence="14 15">
    <location>
        <position position="82"/>
    </location>
    <ligand>
        <name>[4Fe-4S] cluster</name>
        <dbReference type="ChEBI" id="CHEBI:49883"/>
        <note>4Fe-4S-S-AdoMet</note>
    </ligand>
</feature>
<keyword evidence="6 14" id="KW-0808">Transferase</keyword>
<evidence type="ECO:0000256" key="7">
    <source>
        <dbReference type="ARBA" id="ARBA00022691"/>
    </source>
</evidence>
<dbReference type="GO" id="GO:0051539">
    <property type="term" value="F:4 iron, 4 sulfur cluster binding"/>
    <property type="evidence" value="ECO:0007669"/>
    <property type="project" value="UniProtKB-KW"/>
</dbReference>
<dbReference type="InterPro" id="IPR024177">
    <property type="entry name" value="Biotin_synthase"/>
</dbReference>
<evidence type="ECO:0000256" key="15">
    <source>
        <dbReference type="PIRSR" id="PIRSR001619-1"/>
    </source>
</evidence>
<name>A0A5C6B6K1_9PLAN</name>
<dbReference type="Gene3D" id="3.20.20.70">
    <property type="entry name" value="Aldolase class I"/>
    <property type="match status" value="1"/>
</dbReference>
<dbReference type="CDD" id="cd01335">
    <property type="entry name" value="Radical_SAM"/>
    <property type="match status" value="1"/>
</dbReference>
<dbReference type="AlphaFoldDB" id="A0A5C6B6K1"/>
<evidence type="ECO:0000256" key="4">
    <source>
        <dbReference type="ARBA" id="ARBA00012236"/>
    </source>
</evidence>
<feature type="binding site" evidence="14 15">
    <location>
        <position position="151"/>
    </location>
    <ligand>
        <name>[2Fe-2S] cluster</name>
        <dbReference type="ChEBI" id="CHEBI:190135"/>
    </ligand>
</feature>
<protein>
    <recommendedName>
        <fullName evidence="4 14">Biotin synthase</fullName>
        <ecNumber evidence="4 14">2.8.1.6</ecNumber>
    </recommendedName>
</protein>
<comment type="cofactor">
    <cofactor evidence="14 15">
        <name>[4Fe-4S] cluster</name>
        <dbReference type="ChEBI" id="CHEBI:49883"/>
    </cofactor>
    <text evidence="14 15">Binds 1 [4Fe-4S] cluster. The cluster is coordinated with 3 cysteines and an exchangeable S-adenosyl-L-methionine.</text>
</comment>
<keyword evidence="11 14" id="KW-0408">Iron</keyword>
<dbReference type="SFLD" id="SFLDS00029">
    <property type="entry name" value="Radical_SAM"/>
    <property type="match status" value="1"/>
</dbReference>
<dbReference type="NCBIfam" id="TIGR00433">
    <property type="entry name" value="bioB"/>
    <property type="match status" value="1"/>
</dbReference>
<dbReference type="InterPro" id="IPR058240">
    <property type="entry name" value="rSAM_sf"/>
</dbReference>
<dbReference type="EMBL" id="SJPP01000003">
    <property type="protein sequence ID" value="TWU07397.1"/>
    <property type="molecule type" value="Genomic_DNA"/>
</dbReference>
<evidence type="ECO:0000256" key="13">
    <source>
        <dbReference type="ARBA" id="ARBA00051157"/>
    </source>
</evidence>
<sequence>MSLMDSTEYGLQRWNDLASRILDGETCSREAATTVLEAGDVEIPALLAAAFRIRHHYFGRKVQLYFLQNAKSGLCPEDCGYCSQSKISEAAIPKYVMSDEATLMAGAQRAFESKAKTYCIVASGRGPTQRELQHVASTVRKIKEAYPLHICACLGLLEPEDARVLKDAGVDRINHNLNTSETYHEEIVTTHTYADRVATLKAARDVGLELCSGGIIGMGEQNSDVVEMALSLREFQVESIPVNFLHPIDGTPLAGKRDLSPLDCLRALCMFRFTNPQTELRIAGGRELHLKSLQSQALYAANSLFVSDYLTTTGQPPQEDVSMIEDLGFEIVLAGGEIAVESCETAVTAD</sequence>
<dbReference type="PIRSF" id="PIRSF001619">
    <property type="entry name" value="Biotin_synth"/>
    <property type="match status" value="1"/>
</dbReference>
<keyword evidence="7 14" id="KW-0949">S-adenosyl-L-methionine</keyword>
<comment type="cofactor">
    <cofactor evidence="15">
        <name>[2Fe-2S] cluster</name>
        <dbReference type="ChEBI" id="CHEBI:190135"/>
    </cofactor>
    <text evidence="15">Binds 1 [2Fe-2S] cluster. The cluster is coordinated with 3 cysteines and 1 arginine.</text>
</comment>
<feature type="binding site" evidence="14 15">
    <location>
        <position position="119"/>
    </location>
    <ligand>
        <name>[2Fe-2S] cluster</name>
        <dbReference type="ChEBI" id="CHEBI:190135"/>
    </ligand>
</feature>
<comment type="catalytic activity">
    <reaction evidence="13 14">
        <text>(4R,5S)-dethiobiotin + (sulfur carrier)-SH + 2 reduced [2Fe-2S]-[ferredoxin] + 2 S-adenosyl-L-methionine = (sulfur carrier)-H + biotin + 2 5'-deoxyadenosine + 2 L-methionine + 2 oxidized [2Fe-2S]-[ferredoxin]</text>
        <dbReference type="Rhea" id="RHEA:22060"/>
        <dbReference type="Rhea" id="RHEA-COMP:10000"/>
        <dbReference type="Rhea" id="RHEA-COMP:10001"/>
        <dbReference type="Rhea" id="RHEA-COMP:14737"/>
        <dbReference type="Rhea" id="RHEA-COMP:14739"/>
        <dbReference type="ChEBI" id="CHEBI:17319"/>
        <dbReference type="ChEBI" id="CHEBI:29917"/>
        <dbReference type="ChEBI" id="CHEBI:33737"/>
        <dbReference type="ChEBI" id="CHEBI:33738"/>
        <dbReference type="ChEBI" id="CHEBI:57586"/>
        <dbReference type="ChEBI" id="CHEBI:57844"/>
        <dbReference type="ChEBI" id="CHEBI:59789"/>
        <dbReference type="ChEBI" id="CHEBI:64428"/>
        <dbReference type="ChEBI" id="CHEBI:149473"/>
        <dbReference type="EC" id="2.8.1.6"/>
    </reaction>
</comment>
<dbReference type="FunFam" id="3.20.20.70:FF:000026">
    <property type="entry name" value="Biotin synthase"/>
    <property type="match status" value="1"/>
</dbReference>
<dbReference type="SFLD" id="SFLDG01278">
    <property type="entry name" value="biotin_synthase_like"/>
    <property type="match status" value="1"/>
</dbReference>
<dbReference type="Proteomes" id="UP000320735">
    <property type="component" value="Unassembled WGS sequence"/>
</dbReference>
<evidence type="ECO:0000259" key="16">
    <source>
        <dbReference type="PROSITE" id="PS51918"/>
    </source>
</evidence>
<dbReference type="SMART" id="SM00729">
    <property type="entry name" value="Elp3"/>
    <property type="match status" value="1"/>
</dbReference>
<dbReference type="Pfam" id="PF06968">
    <property type="entry name" value="BATS"/>
    <property type="match status" value="1"/>
</dbReference>
<dbReference type="UniPathway" id="UPA00078">
    <property type="reaction ID" value="UER00162"/>
</dbReference>
<keyword evidence="10 14" id="KW-0093">Biotin biosynthesis</keyword>
<feature type="domain" description="Radical SAM core" evidence="16">
    <location>
        <begin position="57"/>
        <end position="286"/>
    </location>
</feature>
<comment type="function">
    <text evidence="14">Catalyzes the conversion of dethiobiotin (DTB) to biotin by the insertion of a sulfur atom into dethiobiotin via a radical-based mechanism.</text>
</comment>
<dbReference type="OrthoDB" id="9786826at2"/>
<feature type="binding site" evidence="14 15">
    <location>
        <position position="211"/>
    </location>
    <ligand>
        <name>[2Fe-2S] cluster</name>
        <dbReference type="ChEBI" id="CHEBI:190135"/>
    </ligand>
</feature>
<dbReference type="GO" id="GO:0051537">
    <property type="term" value="F:2 iron, 2 sulfur cluster binding"/>
    <property type="evidence" value="ECO:0007669"/>
    <property type="project" value="UniProtKB-KW"/>
</dbReference>
<dbReference type="InterPro" id="IPR013785">
    <property type="entry name" value="Aldolase_TIM"/>
</dbReference>
<comment type="similarity">
    <text evidence="2 14">Belongs to the radical SAM superfamily. Biotin synthase family.</text>
</comment>
<dbReference type="SUPFAM" id="SSF102114">
    <property type="entry name" value="Radical SAM enzymes"/>
    <property type="match status" value="1"/>
</dbReference>
<dbReference type="GO" id="GO:0004076">
    <property type="term" value="F:biotin synthase activity"/>
    <property type="evidence" value="ECO:0007669"/>
    <property type="project" value="UniProtKB-UniRule"/>
</dbReference>
<comment type="pathway">
    <text evidence="1 14">Cofactor biosynthesis; biotin biosynthesis; biotin from 7,8-diaminononanoate: step 2/2.</text>
</comment>
<reference evidence="17 18" key="1">
    <citation type="submission" date="2019-02" db="EMBL/GenBank/DDBJ databases">
        <title>Deep-cultivation of Planctomycetes and their phenomic and genomic characterization uncovers novel biology.</title>
        <authorList>
            <person name="Wiegand S."/>
            <person name="Jogler M."/>
            <person name="Boedeker C."/>
            <person name="Pinto D."/>
            <person name="Vollmers J."/>
            <person name="Rivas-Marin E."/>
            <person name="Kohn T."/>
            <person name="Peeters S.H."/>
            <person name="Heuer A."/>
            <person name="Rast P."/>
            <person name="Oberbeckmann S."/>
            <person name="Bunk B."/>
            <person name="Jeske O."/>
            <person name="Meyerdierks A."/>
            <person name="Storesund J.E."/>
            <person name="Kallscheuer N."/>
            <person name="Luecker S."/>
            <person name="Lage O.M."/>
            <person name="Pohl T."/>
            <person name="Merkel B.J."/>
            <person name="Hornburger P."/>
            <person name="Mueller R.-W."/>
            <person name="Bruemmer F."/>
            <person name="Labrenz M."/>
            <person name="Spormann A.M."/>
            <person name="Op Den Camp H."/>
            <person name="Overmann J."/>
            <person name="Amann R."/>
            <person name="Jetten M.S.M."/>
            <person name="Mascher T."/>
            <person name="Medema M.H."/>
            <person name="Devos D.P."/>
            <person name="Kaster A.-K."/>
            <person name="Ovreas L."/>
            <person name="Rohde M."/>
            <person name="Galperin M.Y."/>
            <person name="Jogler C."/>
        </authorList>
    </citation>
    <scope>NUCLEOTIDE SEQUENCE [LARGE SCALE GENOMIC DNA]</scope>
    <source>
        <strain evidence="17 18">CA54</strain>
    </source>
</reference>
<comment type="cofactor">
    <cofactor evidence="14">
        <name>[2Fe-2S] cluster</name>
        <dbReference type="ChEBI" id="CHEBI:190135"/>
    </cofactor>
    <text evidence="14">Binds 1 [2Fe-2S] cluster. The cluster is coordinated with 3 cysteines and 1 arginine.</text>
</comment>
<evidence type="ECO:0000256" key="1">
    <source>
        <dbReference type="ARBA" id="ARBA00004942"/>
    </source>
</evidence>
<dbReference type="HAMAP" id="MF_01694">
    <property type="entry name" value="BioB"/>
    <property type="match status" value="1"/>
</dbReference>
<comment type="subunit">
    <text evidence="3 14">Homodimer.</text>
</comment>
<keyword evidence="5 14" id="KW-0004">4Fe-4S</keyword>
<proteinExistence type="inferred from homology"/>
<dbReference type="SMART" id="SM00876">
    <property type="entry name" value="BATS"/>
    <property type="match status" value="1"/>
</dbReference>
<evidence type="ECO:0000256" key="11">
    <source>
        <dbReference type="ARBA" id="ARBA00023004"/>
    </source>
</evidence>
<dbReference type="EC" id="2.8.1.6" evidence="4 14"/>
<feature type="binding site" evidence="14 15">
    <location>
        <position position="75"/>
    </location>
    <ligand>
        <name>[4Fe-4S] cluster</name>
        <dbReference type="ChEBI" id="CHEBI:49883"/>
        <note>4Fe-4S-S-AdoMet</note>
    </ligand>
</feature>
<keyword evidence="12 14" id="KW-0411">Iron-sulfur</keyword>
<comment type="caution">
    <text evidence="17">The sequence shown here is derived from an EMBL/GenBank/DDBJ whole genome shotgun (WGS) entry which is preliminary data.</text>
</comment>